<protein>
    <recommendedName>
        <fullName evidence="3">Toxin RelE</fullName>
    </recommendedName>
</protein>
<accession>A0A5K7Z7K4</accession>
<keyword evidence="2" id="KW-1185">Reference proteome</keyword>
<dbReference type="Proteomes" id="UP000427769">
    <property type="component" value="Chromosome"/>
</dbReference>
<reference evidence="1 2" key="1">
    <citation type="submission" date="2019-11" db="EMBL/GenBank/DDBJ databases">
        <title>Comparative genomics of hydrocarbon-degrading Desulfosarcina strains.</title>
        <authorList>
            <person name="Watanabe M."/>
            <person name="Kojima H."/>
            <person name="Fukui M."/>
        </authorList>
    </citation>
    <scope>NUCLEOTIDE SEQUENCE [LARGE SCALE GENOMIC DNA]</scope>
    <source>
        <strain evidence="1 2">PP31</strain>
    </source>
</reference>
<evidence type="ECO:0000313" key="2">
    <source>
        <dbReference type="Proteomes" id="UP000427769"/>
    </source>
</evidence>
<gene>
    <name evidence="1" type="ORF">DSCW_35560</name>
</gene>
<proteinExistence type="predicted"/>
<sequence>MDIVRLLAGRQYRLFAVVQNGSVQVRDFIDSIEEQEQAHFFALFDRIIEYGPPKNTKKFRHIGDKVYELKTNGGSRILCFFGTNFLKNSLILTRGFPKPKPTQLRREKQKTLKILNDSKNLRIIKI</sequence>
<evidence type="ECO:0000313" key="1">
    <source>
        <dbReference type="EMBL" id="BBO76139.1"/>
    </source>
</evidence>
<dbReference type="EMBL" id="AP021875">
    <property type="protein sequence ID" value="BBO76139.1"/>
    <property type="molecule type" value="Genomic_DNA"/>
</dbReference>
<evidence type="ECO:0008006" key="3">
    <source>
        <dbReference type="Google" id="ProtNLM"/>
    </source>
</evidence>
<dbReference type="OrthoDB" id="9789104at2"/>
<organism evidence="1 2">
    <name type="scientific">Desulfosarcina widdelii</name>
    <dbReference type="NCBI Taxonomy" id="947919"/>
    <lineage>
        <taxon>Bacteria</taxon>
        <taxon>Pseudomonadati</taxon>
        <taxon>Thermodesulfobacteriota</taxon>
        <taxon>Desulfobacteria</taxon>
        <taxon>Desulfobacterales</taxon>
        <taxon>Desulfosarcinaceae</taxon>
        <taxon>Desulfosarcina</taxon>
    </lineage>
</organism>
<dbReference type="AlphaFoldDB" id="A0A5K7Z7K4"/>
<dbReference type="Pfam" id="PF05973">
    <property type="entry name" value="Gp49"/>
    <property type="match status" value="1"/>
</dbReference>
<name>A0A5K7Z7K4_9BACT</name>
<dbReference type="InterPro" id="IPR009241">
    <property type="entry name" value="HigB-like"/>
</dbReference>
<dbReference type="KEGG" id="dwd:DSCW_35560"/>
<dbReference type="RefSeq" id="WP_155304995.1">
    <property type="nucleotide sequence ID" value="NZ_AP021875.1"/>
</dbReference>